<evidence type="ECO:0000256" key="5">
    <source>
        <dbReference type="SAM" id="Coils"/>
    </source>
</evidence>
<dbReference type="CDD" id="cd11443">
    <property type="entry name" value="bHLH_AtAMS_like"/>
    <property type="match status" value="1"/>
</dbReference>
<dbReference type="Gene3D" id="4.10.280.10">
    <property type="entry name" value="Helix-loop-helix DNA-binding domain"/>
    <property type="match status" value="1"/>
</dbReference>
<keyword evidence="2" id="KW-0805">Transcription regulation</keyword>
<evidence type="ECO:0000256" key="3">
    <source>
        <dbReference type="ARBA" id="ARBA00023163"/>
    </source>
</evidence>
<dbReference type="PANTHER" id="PTHR31945">
    <property type="entry name" value="TRANSCRIPTION FACTOR SCREAM2-RELATED"/>
    <property type="match status" value="1"/>
</dbReference>
<evidence type="ECO:0000256" key="6">
    <source>
        <dbReference type="SAM" id="MobiDB-lite"/>
    </source>
</evidence>
<sequence>MTADAFDPWSSTGYTSTRGMAAAAEGNYVDELFSSFERVPPQHQQLSPSSSSDQIYRKQALQFLAEYPEGIPEQQLSCHSSADYIYSTEKWDFDLLSQFGITSSMPLNAVQQIDTADHQHINTMYLQARVLQSELETLKPLQEVHEAANCSAERASLYENPELLSKKPSSTPARQYCEDSFWKLHEEGIRRCAPSSHISSHDTKLQGDGTAIVSGLAQVTQNFEACGPRDDQTSTHHVLHWLQGLKEEQYEFPPEQRTETSKGRTSSPAKIMGTTDPADRPGLELEAISAKEDKTVDRNASLGEFLYESLYDPSSSHAGDHNLPIQDVQTVSLARYSPREEVDLNSLRRESSQDVGTRITQTYVSVPDYTVQEDIGEVSYCEKQGVTRESNWSPAAADDVVSKNLFSERKRRKKLNDGLYTLRSVVPKISKMDKASIVGDAIDYIRELQNEVEDIETENSRLEQKCSLSSLGRLVTTPITEPDVGDCISQRNSVASELTTVDDSHDAEIATRDEITTSNELIIRPIIDATSYQPSQLIISPAKTLEERLSGLDGWSQVKVEIIHGGGEMYHLHANCRKRPGALLQLVKALELLELEIVHANHVCCRDIIVNSVVVQFSLLSHLKNHACAQLSKLGLKTCNRR</sequence>
<feature type="compositionally biased region" description="Basic and acidic residues" evidence="6">
    <location>
        <begin position="252"/>
        <end position="262"/>
    </location>
</feature>
<feature type="domain" description="BHLH" evidence="7">
    <location>
        <begin position="399"/>
        <end position="448"/>
    </location>
</feature>
<keyword evidence="4" id="KW-0539">Nucleus</keyword>
<keyword evidence="3" id="KW-0804">Transcription</keyword>
<dbReference type="EMBL" id="OZ019903">
    <property type="protein sequence ID" value="CAK9195845.1"/>
    <property type="molecule type" value="Genomic_DNA"/>
</dbReference>
<proteinExistence type="predicted"/>
<dbReference type="PANTHER" id="PTHR31945:SF144">
    <property type="entry name" value="BHLH DOMAIN-CONTAINING PROTEIN"/>
    <property type="match status" value="1"/>
</dbReference>
<reference evidence="8" key="1">
    <citation type="submission" date="2024-02" db="EMBL/GenBank/DDBJ databases">
        <authorList>
            <consortium name="ELIXIR-Norway"/>
            <consortium name="Elixir Norway"/>
        </authorList>
    </citation>
    <scope>NUCLEOTIDE SEQUENCE</scope>
</reference>
<evidence type="ECO:0000313" key="8">
    <source>
        <dbReference type="EMBL" id="CAK9195845.1"/>
    </source>
</evidence>
<evidence type="ECO:0000259" key="7">
    <source>
        <dbReference type="PROSITE" id="PS50888"/>
    </source>
</evidence>
<dbReference type="Pfam" id="PF00010">
    <property type="entry name" value="HLH"/>
    <property type="match status" value="1"/>
</dbReference>
<dbReference type="InterPro" id="IPR011598">
    <property type="entry name" value="bHLH_dom"/>
</dbReference>
<feature type="region of interest" description="Disordered" evidence="6">
    <location>
        <begin position="252"/>
        <end position="281"/>
    </location>
</feature>
<evidence type="ECO:0000256" key="1">
    <source>
        <dbReference type="ARBA" id="ARBA00004123"/>
    </source>
</evidence>
<dbReference type="SMART" id="SM00353">
    <property type="entry name" value="HLH"/>
    <property type="match status" value="1"/>
</dbReference>
<dbReference type="InterPro" id="IPR051358">
    <property type="entry name" value="TF_AMS/ICE1/BHLH6-like"/>
</dbReference>
<evidence type="ECO:0000256" key="2">
    <source>
        <dbReference type="ARBA" id="ARBA00023015"/>
    </source>
</evidence>
<comment type="subcellular location">
    <subcellularLocation>
        <location evidence="1">Nucleus</location>
    </subcellularLocation>
</comment>
<accession>A0ABP0TH20</accession>
<name>A0ABP0TH20_9BRYO</name>
<evidence type="ECO:0000313" key="9">
    <source>
        <dbReference type="Proteomes" id="UP001497512"/>
    </source>
</evidence>
<feature type="coiled-coil region" evidence="5">
    <location>
        <begin position="438"/>
        <end position="465"/>
    </location>
</feature>
<dbReference type="SUPFAM" id="SSF47459">
    <property type="entry name" value="HLH, helix-loop-helix DNA-binding domain"/>
    <property type="match status" value="1"/>
</dbReference>
<dbReference type="PROSITE" id="PS50888">
    <property type="entry name" value="BHLH"/>
    <property type="match status" value="1"/>
</dbReference>
<keyword evidence="9" id="KW-1185">Reference proteome</keyword>
<protein>
    <recommendedName>
        <fullName evidence="7">BHLH domain-containing protein</fullName>
    </recommendedName>
</protein>
<keyword evidence="5" id="KW-0175">Coiled coil</keyword>
<organism evidence="8 9">
    <name type="scientific">Sphagnum troendelagicum</name>
    <dbReference type="NCBI Taxonomy" id="128251"/>
    <lineage>
        <taxon>Eukaryota</taxon>
        <taxon>Viridiplantae</taxon>
        <taxon>Streptophyta</taxon>
        <taxon>Embryophyta</taxon>
        <taxon>Bryophyta</taxon>
        <taxon>Sphagnophytina</taxon>
        <taxon>Sphagnopsida</taxon>
        <taxon>Sphagnales</taxon>
        <taxon>Sphagnaceae</taxon>
        <taxon>Sphagnum</taxon>
    </lineage>
</organism>
<dbReference type="Proteomes" id="UP001497512">
    <property type="component" value="Chromosome 11"/>
</dbReference>
<gene>
    <name evidence="8" type="ORF">CSSPTR1EN2_LOCUS3177</name>
</gene>
<dbReference type="InterPro" id="IPR036638">
    <property type="entry name" value="HLH_DNA-bd_sf"/>
</dbReference>
<evidence type="ECO:0000256" key="4">
    <source>
        <dbReference type="ARBA" id="ARBA00023242"/>
    </source>
</evidence>